<dbReference type="FunFam" id="3.90.110.10:FF:000002">
    <property type="entry name" value="Malate dehydrogenase"/>
    <property type="match status" value="1"/>
</dbReference>
<evidence type="ECO:0000259" key="12">
    <source>
        <dbReference type="Pfam" id="PF02866"/>
    </source>
</evidence>
<evidence type="ECO:0000256" key="7">
    <source>
        <dbReference type="PIRSR" id="PIRSR000102-1"/>
    </source>
</evidence>
<evidence type="ECO:0000256" key="3">
    <source>
        <dbReference type="ARBA" id="ARBA00020382"/>
    </source>
</evidence>
<evidence type="ECO:0000256" key="5">
    <source>
        <dbReference type="ARBA" id="ARBA00023027"/>
    </source>
</evidence>
<reference evidence="13 14" key="1">
    <citation type="journal article" date="2015" name="Genome Announc.">
        <title>Complete Genome Sequences for Two Strains of a Novel Fastidious, Partially Acid-Fast, Gram-Positive Corynebacterineae Bacterium, Derived from Human Clinical Samples.</title>
        <authorList>
            <person name="Nicholson A.C."/>
            <person name="Bell M."/>
            <person name="Humrighouse B.W."/>
            <person name="McQuiston J.R."/>
        </authorList>
    </citation>
    <scope>NUCLEOTIDE SEQUENCE [LARGE SCALE GENOMIC DNA]</scope>
    <source>
        <strain evidence="13 14">X1698</strain>
    </source>
</reference>
<dbReference type="STRING" id="1528099.AL705_07105"/>
<dbReference type="PIRSF" id="PIRSF000102">
    <property type="entry name" value="Lac_mal_DH"/>
    <property type="match status" value="1"/>
</dbReference>
<dbReference type="GO" id="GO:0030060">
    <property type="term" value="F:L-malate dehydrogenase (NAD+) activity"/>
    <property type="evidence" value="ECO:0007669"/>
    <property type="project" value="UniProtKB-UniRule"/>
</dbReference>
<feature type="domain" description="Lactate/malate dehydrogenase C-terminal" evidence="12">
    <location>
        <begin position="157"/>
        <end position="322"/>
    </location>
</feature>
<dbReference type="SUPFAM" id="SSF56327">
    <property type="entry name" value="LDH C-terminal domain-like"/>
    <property type="match status" value="1"/>
</dbReference>
<comment type="function">
    <text evidence="6">Catalyzes the reversible oxidation of malate to oxaloacetate.</text>
</comment>
<evidence type="ECO:0000256" key="1">
    <source>
        <dbReference type="ARBA" id="ARBA00009613"/>
    </source>
</evidence>
<dbReference type="EMBL" id="CP012390">
    <property type="protein sequence ID" value="ALE19344.1"/>
    <property type="molecule type" value="Genomic_DNA"/>
</dbReference>
<accession>A0A0M3TBW6</accession>
<feature type="domain" description="Lactate/malate dehydrogenase N-terminal" evidence="11">
    <location>
        <begin position="6"/>
        <end position="145"/>
    </location>
</feature>
<dbReference type="CDD" id="cd01338">
    <property type="entry name" value="MDH_chloroplast-like"/>
    <property type="match status" value="1"/>
</dbReference>
<dbReference type="HAMAP" id="MF_01517">
    <property type="entry name" value="Malate_dehydrog_2"/>
    <property type="match status" value="1"/>
</dbReference>
<dbReference type="FunFam" id="3.40.50.720:FF:000010">
    <property type="entry name" value="Malate dehydrogenase"/>
    <property type="match status" value="1"/>
</dbReference>
<proteinExistence type="inferred from homology"/>
<dbReference type="RefSeq" id="WP_053962413.1">
    <property type="nucleotide sequence ID" value="NZ_CAMJVL010000005.1"/>
</dbReference>
<dbReference type="SUPFAM" id="SSF51735">
    <property type="entry name" value="NAD(P)-binding Rossmann-fold domains"/>
    <property type="match status" value="1"/>
</dbReference>
<evidence type="ECO:0000256" key="10">
    <source>
        <dbReference type="SAM" id="Coils"/>
    </source>
</evidence>
<name>A0A0M3TBW6_9ACTN</name>
<dbReference type="NCBIfam" id="NF003916">
    <property type="entry name" value="PRK05442.1"/>
    <property type="match status" value="1"/>
</dbReference>
<dbReference type="Proteomes" id="UP000068137">
    <property type="component" value="Chromosome"/>
</dbReference>
<dbReference type="Pfam" id="PF00056">
    <property type="entry name" value="Ldh_1_N"/>
    <property type="match status" value="1"/>
</dbReference>
<sequence>MTLPKKVTVTGAAGNISYSLLFRIAEGAVFGPDQPVELNLLEITPALKAAEGVAMELDDSAFPLLAGINIYDDANQAFDGANTAFLVGARPRGKGMDRADLLAANGAIFKPQGEAINNHAADDIRALVVGNPANTNALILNHYAPDVPNDRFTAMMRLDHNRALSMSAKKLDVPVDALTNMTVWGNHANTQFPDVTYLKVNGEAAADKFDDAWLADEFIPKVAMRGGAIIEVRGASSAASAATGAITHMRDWYQGTAEGDWVTVALPSDGSYGIPEGLMYGVPCTSDGTNWNRVEGLEISAAQAERMKISVDDLEAERAAVKELGLLD</sequence>
<dbReference type="OrthoDB" id="9802969at2"/>
<evidence type="ECO:0000313" key="14">
    <source>
        <dbReference type="Proteomes" id="UP000068137"/>
    </source>
</evidence>
<dbReference type="PANTHER" id="PTHR23382">
    <property type="entry name" value="MALATE DEHYDROGENASE"/>
    <property type="match status" value="1"/>
</dbReference>
<feature type="binding site" evidence="6 9">
    <location>
        <position position="105"/>
    </location>
    <ligand>
        <name>NAD(+)</name>
        <dbReference type="ChEBI" id="CHEBI:57540"/>
    </ligand>
</feature>
<protein>
    <recommendedName>
        <fullName evidence="3 6">Malate dehydrogenase</fullName>
        <ecNumber evidence="2 6">1.1.1.37</ecNumber>
    </recommendedName>
</protein>
<feature type="binding site" evidence="6 8">
    <location>
        <position position="98"/>
    </location>
    <ligand>
        <name>substrate</name>
    </ligand>
</feature>
<dbReference type="PATRIC" id="fig|1562462.4.peg.1452"/>
<dbReference type="GO" id="GO:0006099">
    <property type="term" value="P:tricarboxylic acid cycle"/>
    <property type="evidence" value="ECO:0007669"/>
    <property type="project" value="UniProtKB-UniRule"/>
</dbReference>
<keyword evidence="4 6" id="KW-0560">Oxidoreductase</keyword>
<dbReference type="InterPro" id="IPR001557">
    <property type="entry name" value="L-lactate/malate_DH"/>
</dbReference>
<evidence type="ECO:0000259" key="11">
    <source>
        <dbReference type="Pfam" id="PF00056"/>
    </source>
</evidence>
<feature type="binding site" evidence="6 8">
    <location>
        <position position="92"/>
    </location>
    <ligand>
        <name>substrate</name>
    </ligand>
</feature>
<feature type="binding site" evidence="6">
    <location>
        <begin position="11"/>
        <end position="17"/>
    </location>
    <ligand>
        <name>NAD(+)</name>
        <dbReference type="ChEBI" id="CHEBI:57540"/>
    </ligand>
</feature>
<dbReference type="InterPro" id="IPR015955">
    <property type="entry name" value="Lactate_DH/Glyco_Ohase_4_C"/>
</dbReference>
<evidence type="ECO:0000313" key="13">
    <source>
        <dbReference type="EMBL" id="ALE19344.1"/>
    </source>
</evidence>
<evidence type="ECO:0000256" key="9">
    <source>
        <dbReference type="PIRSR" id="PIRSR000102-3"/>
    </source>
</evidence>
<evidence type="ECO:0000256" key="8">
    <source>
        <dbReference type="PIRSR" id="PIRSR000102-2"/>
    </source>
</evidence>
<dbReference type="InterPro" id="IPR036291">
    <property type="entry name" value="NAD(P)-bd_dom_sf"/>
</dbReference>
<feature type="binding site" evidence="6 8">
    <location>
        <position position="131"/>
    </location>
    <ligand>
        <name>substrate</name>
    </ligand>
</feature>
<feature type="binding site" evidence="6">
    <location>
        <position position="112"/>
    </location>
    <ligand>
        <name>NAD(+)</name>
        <dbReference type="ChEBI" id="CHEBI:57540"/>
    </ligand>
</feature>
<evidence type="ECO:0000256" key="6">
    <source>
        <dbReference type="HAMAP-Rule" id="MF_01517"/>
    </source>
</evidence>
<evidence type="ECO:0000256" key="2">
    <source>
        <dbReference type="ARBA" id="ARBA00012995"/>
    </source>
</evidence>
<comment type="catalytic activity">
    <reaction evidence="6">
        <text>(S)-malate + NAD(+) = oxaloacetate + NADH + H(+)</text>
        <dbReference type="Rhea" id="RHEA:21432"/>
        <dbReference type="ChEBI" id="CHEBI:15378"/>
        <dbReference type="ChEBI" id="CHEBI:15589"/>
        <dbReference type="ChEBI" id="CHEBI:16452"/>
        <dbReference type="ChEBI" id="CHEBI:57540"/>
        <dbReference type="ChEBI" id="CHEBI:57945"/>
        <dbReference type="EC" id="1.1.1.37"/>
    </reaction>
</comment>
<dbReference type="EC" id="1.1.1.37" evidence="2 6"/>
<feature type="coiled-coil region" evidence="10">
    <location>
        <begin position="297"/>
        <end position="324"/>
    </location>
</feature>
<dbReference type="NCBIfam" id="TIGR01759">
    <property type="entry name" value="MalateDH-SF1"/>
    <property type="match status" value="1"/>
</dbReference>
<dbReference type="InterPro" id="IPR001236">
    <property type="entry name" value="Lactate/malate_DH_N"/>
</dbReference>
<dbReference type="KEGG" id="cbq:AL705_07105"/>
<keyword evidence="5 6" id="KW-0520">NAD</keyword>
<dbReference type="InterPro" id="IPR010945">
    <property type="entry name" value="Malate_DH_type2"/>
</dbReference>
<feature type="binding site" evidence="6 9">
    <location>
        <begin position="129"/>
        <end position="131"/>
    </location>
    <ligand>
        <name>NAD(+)</name>
        <dbReference type="ChEBI" id="CHEBI:57540"/>
    </ligand>
</feature>
<dbReference type="Gene3D" id="3.90.110.10">
    <property type="entry name" value="Lactate dehydrogenase/glycoside hydrolase, family 4, C-terminal"/>
    <property type="match status" value="1"/>
</dbReference>
<dbReference type="InterPro" id="IPR022383">
    <property type="entry name" value="Lactate/malate_DH_C"/>
</dbReference>
<keyword evidence="10" id="KW-0175">Coiled coil</keyword>
<dbReference type="AlphaFoldDB" id="A0A0M3TBW6"/>
<gene>
    <name evidence="6" type="primary">mdh</name>
    <name evidence="13" type="ORF">AL705_07105</name>
</gene>
<dbReference type="Gene3D" id="3.40.50.720">
    <property type="entry name" value="NAD(P)-binding Rossmann-like Domain"/>
    <property type="match status" value="1"/>
</dbReference>
<evidence type="ECO:0000256" key="4">
    <source>
        <dbReference type="ARBA" id="ARBA00023002"/>
    </source>
</evidence>
<feature type="active site" description="Proton acceptor" evidence="6 7">
    <location>
        <position position="187"/>
    </location>
</feature>
<organism evidence="13 14">
    <name type="scientific">Lawsonella clevelandensis</name>
    <dbReference type="NCBI Taxonomy" id="1528099"/>
    <lineage>
        <taxon>Bacteria</taxon>
        <taxon>Bacillati</taxon>
        <taxon>Actinomycetota</taxon>
        <taxon>Actinomycetes</taxon>
        <taxon>Mycobacteriales</taxon>
        <taxon>Lawsonellaceae</taxon>
        <taxon>Lawsonella</taxon>
    </lineage>
</organism>
<comment type="similarity">
    <text evidence="1 6">Belongs to the LDH/MDH superfamily. MDH type 2 family.</text>
</comment>
<dbReference type="GO" id="GO:0006108">
    <property type="term" value="P:malate metabolic process"/>
    <property type="evidence" value="ECO:0007669"/>
    <property type="project" value="InterPro"/>
</dbReference>
<feature type="binding site" evidence="6 8">
    <location>
        <position position="162"/>
    </location>
    <ligand>
        <name>substrate</name>
    </ligand>
</feature>
<keyword evidence="6" id="KW-0816">Tricarboxylic acid cycle</keyword>
<dbReference type="Pfam" id="PF02866">
    <property type="entry name" value="Ldh_1_C"/>
    <property type="match status" value="1"/>
</dbReference>